<dbReference type="OrthoDB" id="9801870at2"/>
<organism evidence="1 2">
    <name type="scientific">Croceicoccus marinus</name>
    <dbReference type="NCBI Taxonomy" id="450378"/>
    <lineage>
        <taxon>Bacteria</taxon>
        <taxon>Pseudomonadati</taxon>
        <taxon>Pseudomonadota</taxon>
        <taxon>Alphaproteobacteria</taxon>
        <taxon>Sphingomonadales</taxon>
        <taxon>Erythrobacteraceae</taxon>
        <taxon>Croceicoccus</taxon>
    </lineage>
</organism>
<name>A0A1Z1FBK2_9SPHN</name>
<sequence length="145" mass="16170">MSSDPFDLNRFVDAQQGCYAQALSEIRAGAKRSHWMWFVFPQIAGLGSSMMAQRYAIGSLAEAEAYLRHPTLGPRYEECVAALQTLKDTNAERVFGGIDAMKLRSSLTLFSHAEDKPICEAALRRWFGGPDDRTAEILRQQSSPL</sequence>
<dbReference type="AlphaFoldDB" id="A0A1Z1FBK2"/>
<evidence type="ECO:0000313" key="1">
    <source>
        <dbReference type="EMBL" id="ARU16140.1"/>
    </source>
</evidence>
<evidence type="ECO:0000313" key="2">
    <source>
        <dbReference type="Proteomes" id="UP000195807"/>
    </source>
</evidence>
<dbReference type="KEGG" id="cman:A9D14_07940"/>
<proteinExistence type="predicted"/>
<dbReference type="Pfam" id="PF08837">
    <property type="entry name" value="DUF1810"/>
    <property type="match status" value="1"/>
</dbReference>
<dbReference type="SUPFAM" id="SSF140736">
    <property type="entry name" value="Rv1873-like"/>
    <property type="match status" value="1"/>
</dbReference>
<dbReference type="Gene3D" id="1.25.40.380">
    <property type="entry name" value="Protein of unknown function DUF1810"/>
    <property type="match status" value="1"/>
</dbReference>
<dbReference type="PIRSF" id="PIRSF008546">
    <property type="entry name" value="UCP008546"/>
    <property type="match status" value="1"/>
</dbReference>
<dbReference type="EMBL" id="CP019602">
    <property type="protein sequence ID" value="ARU16140.1"/>
    <property type="molecule type" value="Genomic_DNA"/>
</dbReference>
<dbReference type="Proteomes" id="UP000195807">
    <property type="component" value="Chromosome"/>
</dbReference>
<dbReference type="STRING" id="450378.GCA_001661675_01590"/>
<protein>
    <submittedName>
        <fullName evidence="1">Calpastatin</fullName>
    </submittedName>
</protein>
<gene>
    <name evidence="1" type="ORF">A9D14_07940</name>
</gene>
<dbReference type="InterPro" id="IPR014937">
    <property type="entry name" value="DUF1810"/>
</dbReference>
<keyword evidence="2" id="KW-1185">Reference proteome</keyword>
<reference evidence="1 2" key="1">
    <citation type="submission" date="2017-01" db="EMBL/GenBank/DDBJ databases">
        <title>Complete genome sequence of esterase-producing bacterium Croceicoccus marinus E4A9.</title>
        <authorList>
            <person name="Wu Y.-H."/>
            <person name="Cheng H."/>
            <person name="Xu L."/>
            <person name="Huo Y.-Y."/>
            <person name="Wang C.-S."/>
            <person name="Xu X.-W."/>
        </authorList>
    </citation>
    <scope>NUCLEOTIDE SEQUENCE [LARGE SCALE GENOMIC DNA]</scope>
    <source>
        <strain evidence="1 2">E4A9</strain>
    </source>
</reference>
<dbReference type="InterPro" id="IPR036287">
    <property type="entry name" value="Rv1873-like_sf"/>
</dbReference>
<dbReference type="RefSeq" id="WP_066844983.1">
    <property type="nucleotide sequence ID" value="NZ_CP019602.1"/>
</dbReference>
<accession>A0A1Z1FBK2</accession>